<dbReference type="GO" id="GO:0031267">
    <property type="term" value="F:small GTPase binding"/>
    <property type="evidence" value="ECO:0007669"/>
    <property type="project" value="InterPro"/>
</dbReference>
<accession>A0A5J5EPP8</accession>
<dbReference type="InParanoid" id="A0A5J5EPP8"/>
<dbReference type="SMART" id="SM00913">
    <property type="entry name" value="IBN_N"/>
    <property type="match status" value="1"/>
</dbReference>
<keyword evidence="7" id="KW-0539">Nucleus</keyword>
<dbReference type="PROSITE" id="PS50166">
    <property type="entry name" value="IMPORTIN_B_NT"/>
    <property type="match status" value="1"/>
</dbReference>
<dbReference type="InterPro" id="IPR016024">
    <property type="entry name" value="ARM-type_fold"/>
</dbReference>
<dbReference type="Pfam" id="PF25780">
    <property type="entry name" value="TPR_IPO5"/>
    <property type="match status" value="1"/>
</dbReference>
<dbReference type="OrthoDB" id="7862313at2759"/>
<evidence type="ECO:0000256" key="5">
    <source>
        <dbReference type="ARBA" id="ARBA00022737"/>
    </source>
</evidence>
<sequence>MDEQSFLHVLESVLAPDNNTLQQATQKLQTEYYKNPASLPTLVKVVREHPNQNLRQLAAVEARTLVPKFWGLNNNAAAKLGDDVKQQIKESLMLSASQDTVAIVRHSAARVISAIARIELPDGLWQDLPGILLQAAGSPKSDDREVATYVLYTLLDTLEEDMASRWKDFLVVFSRTINDPESMSVRLNTLLALGKMSEILNSEEHPQSIPVLRELIPPMVAVLKQVAEDGDEEKSDSAFDVFQTLLLADPAITSNHFRDLVEFFSDLSINKGLDDDTRTKALCFLLSCLRYKKLKIQSFNVGPILTQRAIDIVAEFKEIQDDDETTPPRTALQLLDFMASALPPSMVVVPLLKVLRDYTNSQDPEFRKAGILALGHCVEGAPDFIVTQLDTVFPVVLQLLGDPEARVRQAALEALMQLADDLHDELGKDHARLIPLLINMMDSADGPEIWRRACNAIDAVLVGVEQEDVETYLPVLIPKLTLMFQMDDFKLKAASVGAIGSTAMAAKKSFTPFFAEMMHGLSPYVQLKQSEEELDLRGIVIDCMGSIAEAVGMQPFTPYVQPLMQAAEESIQLGHPRMKENAFMFFGTIAKIYGEEFKPFLEGTTRALFESLSQPETDDFDEGEIAKIISVGNTEVSGDVVAMDGDDDDDDDDDEEANWEEFSTVSAVAFEKEVATETLAEILSHCKQGFLPYLEKTVEILKEQANHHYEGVRKAAVSTLWRAYATLWQVCEEKGMAKWQPGLPLAVQPTKELVTLGNVLMEVTFENLKTETDRSTVTTVFQNIAESLKLCGPAVLADNDGTVVLELATQIVLVLTKQHPAQIDDFEEEDIPELLESSEYDWMLVDSSMDVLLGLAVALGPQFSQIWKITDKHLLRFASSSEPRERSTSVGVIADSIKFMQSGVTPYTEQLMNVLLHRIADEDQETKANAAYAMGLLCLFSEDKQRVLPQYNTILQKLERFLTRTRDDNPRLLDNAAGCIARMIAAAPDNVPLGEVLPALATVLPLTVDFEENEPVYKMLVKLYQASNPTVFGMTQQFVPIFAQVLDAEDQLNDETRAELVELIKFLHSKEPGLIQNYPVLFQFV</sequence>
<dbReference type="InterPro" id="IPR058584">
    <property type="entry name" value="IMB1_TNPO1-like_TPR"/>
</dbReference>
<dbReference type="SUPFAM" id="SSF48371">
    <property type="entry name" value="ARM repeat"/>
    <property type="match status" value="2"/>
</dbReference>
<evidence type="ECO:0000256" key="4">
    <source>
        <dbReference type="ARBA" id="ARBA00022490"/>
    </source>
</evidence>
<dbReference type="InterPro" id="IPR021133">
    <property type="entry name" value="HEAT_type_2"/>
</dbReference>
<keyword evidence="6" id="KW-0653">Protein transport</keyword>
<keyword evidence="11" id="KW-1185">Reference proteome</keyword>
<proteinExistence type="predicted"/>
<dbReference type="InterPro" id="IPR001494">
    <property type="entry name" value="Importin-beta_N"/>
</dbReference>
<dbReference type="Proteomes" id="UP000326924">
    <property type="component" value="Unassembled WGS sequence"/>
</dbReference>
<dbReference type="PROSITE" id="PS50077">
    <property type="entry name" value="HEAT_REPEAT"/>
    <property type="match status" value="1"/>
</dbReference>
<dbReference type="GO" id="GO:0005737">
    <property type="term" value="C:cytoplasm"/>
    <property type="evidence" value="ECO:0007669"/>
    <property type="project" value="UniProtKB-SubCell"/>
</dbReference>
<evidence type="ECO:0000256" key="1">
    <source>
        <dbReference type="ARBA" id="ARBA00004123"/>
    </source>
</evidence>
<dbReference type="InterPro" id="IPR011989">
    <property type="entry name" value="ARM-like"/>
</dbReference>
<dbReference type="EMBL" id="VXIS01000196">
    <property type="protein sequence ID" value="KAA8897600.1"/>
    <property type="molecule type" value="Genomic_DNA"/>
</dbReference>
<comment type="subcellular location">
    <subcellularLocation>
        <location evidence="2">Cytoplasm</location>
    </subcellularLocation>
    <subcellularLocation>
        <location evidence="1">Nucleus</location>
    </subcellularLocation>
</comment>
<dbReference type="AlphaFoldDB" id="A0A5J5EPP8"/>
<keyword evidence="5" id="KW-0677">Repeat</keyword>
<evidence type="ECO:0000256" key="6">
    <source>
        <dbReference type="ARBA" id="ARBA00022927"/>
    </source>
</evidence>
<dbReference type="InterPro" id="IPR057672">
    <property type="entry name" value="TPR_IPO4/5"/>
</dbReference>
<dbReference type="Gene3D" id="1.25.10.10">
    <property type="entry name" value="Leucine-rich Repeat Variant"/>
    <property type="match status" value="1"/>
</dbReference>
<organism evidence="10 11">
    <name type="scientific">Sphaerosporella brunnea</name>
    <dbReference type="NCBI Taxonomy" id="1250544"/>
    <lineage>
        <taxon>Eukaryota</taxon>
        <taxon>Fungi</taxon>
        <taxon>Dikarya</taxon>
        <taxon>Ascomycota</taxon>
        <taxon>Pezizomycotina</taxon>
        <taxon>Pezizomycetes</taxon>
        <taxon>Pezizales</taxon>
        <taxon>Pyronemataceae</taxon>
        <taxon>Sphaerosporella</taxon>
    </lineage>
</organism>
<evidence type="ECO:0000256" key="8">
    <source>
        <dbReference type="PROSITE-ProRule" id="PRU00103"/>
    </source>
</evidence>
<evidence type="ECO:0000256" key="3">
    <source>
        <dbReference type="ARBA" id="ARBA00022448"/>
    </source>
</evidence>
<gene>
    <name evidence="10" type="ORF">FN846DRAFT_963417</name>
</gene>
<evidence type="ECO:0000259" key="9">
    <source>
        <dbReference type="PROSITE" id="PS50166"/>
    </source>
</evidence>
<dbReference type="FunCoup" id="A0A5J5EPP8">
    <property type="interactions" value="1296"/>
</dbReference>
<keyword evidence="4" id="KW-0963">Cytoplasm</keyword>
<comment type="caution">
    <text evidence="10">The sequence shown here is derived from an EMBL/GenBank/DDBJ whole genome shotgun (WGS) entry which is preliminary data.</text>
</comment>
<protein>
    <submittedName>
        <fullName evidence="10">Armadillo-type protein</fullName>
    </submittedName>
</protein>
<dbReference type="PANTHER" id="PTHR10527">
    <property type="entry name" value="IMPORTIN BETA"/>
    <property type="match status" value="1"/>
</dbReference>
<dbReference type="InterPro" id="IPR040122">
    <property type="entry name" value="Importin_beta"/>
</dbReference>
<evidence type="ECO:0000313" key="10">
    <source>
        <dbReference type="EMBL" id="KAA8897600.1"/>
    </source>
</evidence>
<feature type="repeat" description="HEAT" evidence="8">
    <location>
        <begin position="392"/>
        <end position="430"/>
    </location>
</feature>
<evidence type="ECO:0000313" key="11">
    <source>
        <dbReference type="Proteomes" id="UP000326924"/>
    </source>
</evidence>
<dbReference type="GO" id="GO:0006606">
    <property type="term" value="P:protein import into nucleus"/>
    <property type="evidence" value="ECO:0007669"/>
    <property type="project" value="InterPro"/>
</dbReference>
<evidence type="ECO:0000256" key="7">
    <source>
        <dbReference type="ARBA" id="ARBA00023242"/>
    </source>
</evidence>
<name>A0A5J5EPP8_9PEZI</name>
<feature type="domain" description="Importin N-terminal" evidence="9">
    <location>
        <begin position="24"/>
        <end position="98"/>
    </location>
</feature>
<evidence type="ECO:0000256" key="2">
    <source>
        <dbReference type="ARBA" id="ARBA00004496"/>
    </source>
</evidence>
<dbReference type="GO" id="GO:0005634">
    <property type="term" value="C:nucleus"/>
    <property type="evidence" value="ECO:0007669"/>
    <property type="project" value="UniProtKB-ARBA"/>
</dbReference>
<dbReference type="Pfam" id="PF25574">
    <property type="entry name" value="TPR_IMB1"/>
    <property type="match status" value="1"/>
</dbReference>
<reference evidence="10 11" key="1">
    <citation type="submission" date="2019-09" db="EMBL/GenBank/DDBJ databases">
        <title>Draft genome of the ectomycorrhizal ascomycete Sphaerosporella brunnea.</title>
        <authorList>
            <consortium name="DOE Joint Genome Institute"/>
            <person name="Benucci G.M."/>
            <person name="Marozzi G."/>
            <person name="Antonielli L."/>
            <person name="Sanchez S."/>
            <person name="Marco P."/>
            <person name="Wang X."/>
            <person name="Falini L.B."/>
            <person name="Barry K."/>
            <person name="Haridas S."/>
            <person name="Lipzen A."/>
            <person name="Labutti K."/>
            <person name="Grigoriev I.V."/>
            <person name="Murat C."/>
            <person name="Martin F."/>
            <person name="Albertini E."/>
            <person name="Donnini D."/>
            <person name="Bonito G."/>
        </authorList>
    </citation>
    <scope>NUCLEOTIDE SEQUENCE [LARGE SCALE GENOMIC DNA]</scope>
    <source>
        <strain evidence="10 11">Sb_GMNB300</strain>
    </source>
</reference>
<keyword evidence="3" id="KW-0813">Transport</keyword>